<dbReference type="SUPFAM" id="SSF53822">
    <property type="entry name" value="Periplasmic binding protein-like I"/>
    <property type="match status" value="1"/>
</dbReference>
<comment type="caution">
    <text evidence="4">The sequence shown here is derived from an EMBL/GenBank/DDBJ whole genome shotgun (WGS) entry which is preliminary data.</text>
</comment>
<evidence type="ECO:0000256" key="1">
    <source>
        <dbReference type="ARBA" id="ARBA00004196"/>
    </source>
</evidence>
<comment type="subcellular location">
    <subcellularLocation>
        <location evidence="1">Cell envelope</location>
    </subcellularLocation>
</comment>
<reference evidence="4 5" key="1">
    <citation type="submission" date="2023-07" db="EMBL/GenBank/DDBJ databases">
        <title>Genomic Encyclopedia of Type Strains, Phase IV (KMG-IV): sequencing the most valuable type-strain genomes for metagenomic binning, comparative biology and taxonomic classification.</title>
        <authorList>
            <person name="Goeker M."/>
        </authorList>
    </citation>
    <scope>NUCLEOTIDE SEQUENCE [LARGE SCALE GENOMIC DNA]</scope>
    <source>
        <strain evidence="4 5">DSM 12751</strain>
    </source>
</reference>
<dbReference type="Proteomes" id="UP001235840">
    <property type="component" value="Unassembled WGS sequence"/>
</dbReference>
<dbReference type="PROSITE" id="PS51257">
    <property type="entry name" value="PROKAR_LIPOPROTEIN"/>
    <property type="match status" value="1"/>
</dbReference>
<evidence type="ECO:0000259" key="3">
    <source>
        <dbReference type="Pfam" id="PF13407"/>
    </source>
</evidence>
<dbReference type="InterPro" id="IPR050555">
    <property type="entry name" value="Bact_Solute-Bind_Prot2"/>
</dbReference>
<organism evidence="4 5">
    <name type="scientific">Caldalkalibacillus horti</name>
    <dbReference type="NCBI Taxonomy" id="77523"/>
    <lineage>
        <taxon>Bacteria</taxon>
        <taxon>Bacillati</taxon>
        <taxon>Bacillota</taxon>
        <taxon>Bacilli</taxon>
        <taxon>Bacillales</taxon>
        <taxon>Bacillaceae</taxon>
        <taxon>Caldalkalibacillus</taxon>
    </lineage>
</organism>
<dbReference type="EMBL" id="JAUSTY010000004">
    <property type="protein sequence ID" value="MDQ0165250.1"/>
    <property type="molecule type" value="Genomic_DNA"/>
</dbReference>
<dbReference type="InterPro" id="IPR025997">
    <property type="entry name" value="SBP_2_dom"/>
</dbReference>
<keyword evidence="5" id="KW-1185">Reference proteome</keyword>
<name>A0ABT9VW80_9BACI</name>
<dbReference type="Pfam" id="PF13407">
    <property type="entry name" value="Peripla_BP_4"/>
    <property type="match status" value="1"/>
</dbReference>
<evidence type="ECO:0000313" key="5">
    <source>
        <dbReference type="Proteomes" id="UP001235840"/>
    </source>
</evidence>
<comment type="similarity">
    <text evidence="2">Belongs to the bacterial solute-binding protein 2 family.</text>
</comment>
<dbReference type="PANTHER" id="PTHR30036:SF7">
    <property type="entry name" value="ABC TRANSPORTER PERIPLASMIC-BINDING PROTEIN YPHF"/>
    <property type="match status" value="1"/>
</dbReference>
<evidence type="ECO:0000313" key="4">
    <source>
        <dbReference type="EMBL" id="MDQ0165250.1"/>
    </source>
</evidence>
<keyword evidence="4" id="KW-0813">Transport</keyword>
<sequence length="365" mass="40142">MKIRGRKSSFIAIAWVLLLSVFLGACGQGATGGTGDQSGGEAENGLQGKRIALIMQLNIGTFSAQYIDGVRDQVEKFGGELQVFNAEEDLARMASHLDSAITQQFDGILIDHGTPEALDPGIRKALEANIPVVVFDAAIDIEGVTLVEQGDLLLAEQTLEKLVEDNGTDANIVKIWVAGFAPMERRQVAYEEFQEKYPDVTELAAFGSATSNTALDTQSQMEAILRQYPNKGDITAVWAAWDEFAKGASRAIQQAGRDEIKVYGIDLSDEDLQMIQDPNNPWVASAAVDPSDIGRIQARLLYKKLNGDSDTPDRHILKPVMVTRDDLPEEPVTMSNLQEHVEEWGQSDDVYEDWMKELEEQVKGE</sequence>
<feature type="domain" description="Periplasmic binding protein" evidence="3">
    <location>
        <begin position="51"/>
        <end position="308"/>
    </location>
</feature>
<gene>
    <name evidence="4" type="ORF">J2S11_001150</name>
</gene>
<dbReference type="Gene3D" id="3.40.50.2300">
    <property type="match status" value="2"/>
</dbReference>
<keyword evidence="4" id="KW-0762">Sugar transport</keyword>
<evidence type="ECO:0000256" key="2">
    <source>
        <dbReference type="ARBA" id="ARBA00007639"/>
    </source>
</evidence>
<dbReference type="CDD" id="cd06305">
    <property type="entry name" value="PBP1_methylthioribose_binding-like"/>
    <property type="match status" value="1"/>
</dbReference>
<accession>A0ABT9VW80</accession>
<dbReference type="InterPro" id="IPR028082">
    <property type="entry name" value="Peripla_BP_I"/>
</dbReference>
<dbReference type="PANTHER" id="PTHR30036">
    <property type="entry name" value="D-XYLOSE-BINDING PERIPLASMIC PROTEIN"/>
    <property type="match status" value="1"/>
</dbReference>
<protein>
    <submittedName>
        <fullName evidence="4">Simple sugar transport system substrate-binding protein</fullName>
    </submittedName>
</protein>
<proteinExistence type="inferred from homology"/>